<dbReference type="PANTHER" id="PTHR37536">
    <property type="entry name" value="PUTATIVE (AFU_ORTHOLOGUE AFUA_3G02970)-RELATED"/>
    <property type="match status" value="1"/>
</dbReference>
<dbReference type="InterPro" id="IPR038656">
    <property type="entry name" value="Peptidase_G1_sf"/>
</dbReference>
<reference evidence="2" key="2">
    <citation type="journal article" date="2020" name="Nat. Commun.">
        <title>Large-scale genome sequencing of mycorrhizal fungi provides insights into the early evolution of symbiotic traits.</title>
        <authorList>
            <person name="Miyauchi S."/>
            <person name="Kiss E."/>
            <person name="Kuo A."/>
            <person name="Drula E."/>
            <person name="Kohler A."/>
            <person name="Sanchez-Garcia M."/>
            <person name="Morin E."/>
            <person name="Andreopoulos B."/>
            <person name="Barry K.W."/>
            <person name="Bonito G."/>
            <person name="Buee M."/>
            <person name="Carver A."/>
            <person name="Chen C."/>
            <person name="Cichocki N."/>
            <person name="Clum A."/>
            <person name="Culley D."/>
            <person name="Crous P.W."/>
            <person name="Fauchery L."/>
            <person name="Girlanda M."/>
            <person name="Hayes R.D."/>
            <person name="Keri Z."/>
            <person name="LaButti K."/>
            <person name="Lipzen A."/>
            <person name="Lombard V."/>
            <person name="Magnuson J."/>
            <person name="Maillard F."/>
            <person name="Murat C."/>
            <person name="Nolan M."/>
            <person name="Ohm R.A."/>
            <person name="Pangilinan J."/>
            <person name="Pereira M.F."/>
            <person name="Perotto S."/>
            <person name="Peter M."/>
            <person name="Pfister S."/>
            <person name="Riley R."/>
            <person name="Sitrit Y."/>
            <person name="Stielow J.B."/>
            <person name="Szollosi G."/>
            <person name="Zifcakova L."/>
            <person name="Stursova M."/>
            <person name="Spatafora J.W."/>
            <person name="Tedersoo L."/>
            <person name="Vaario L.M."/>
            <person name="Yamada A."/>
            <person name="Yan M."/>
            <person name="Wang P."/>
            <person name="Xu J."/>
            <person name="Bruns T."/>
            <person name="Baldrian P."/>
            <person name="Vilgalys R."/>
            <person name="Dunand C."/>
            <person name="Henrissat B."/>
            <person name="Grigoriev I.V."/>
            <person name="Hibbett D."/>
            <person name="Nagy L.G."/>
            <person name="Martin F.M."/>
        </authorList>
    </citation>
    <scope>NUCLEOTIDE SEQUENCE</scope>
    <source>
        <strain evidence="2">BED1</strain>
    </source>
</reference>
<evidence type="ECO:0000313" key="3">
    <source>
        <dbReference type="Proteomes" id="UP001194468"/>
    </source>
</evidence>
<protein>
    <submittedName>
        <fullName evidence="2">Peptidase G1</fullName>
    </submittedName>
</protein>
<comment type="caution">
    <text evidence="2">The sequence shown here is derived from an EMBL/GenBank/DDBJ whole genome shotgun (WGS) entry which is preliminary data.</text>
</comment>
<dbReference type="InterPro" id="IPR000250">
    <property type="entry name" value="Peptidase_G1"/>
</dbReference>
<name>A0AAD4BZN3_BOLED</name>
<evidence type="ECO:0000313" key="2">
    <source>
        <dbReference type="EMBL" id="KAF8444096.1"/>
    </source>
</evidence>
<dbReference type="Proteomes" id="UP001194468">
    <property type="component" value="Unassembled WGS sequence"/>
</dbReference>
<feature type="signal peptide" evidence="1">
    <location>
        <begin position="1"/>
        <end position="19"/>
    </location>
</feature>
<keyword evidence="1" id="KW-0732">Signal</keyword>
<dbReference type="SUPFAM" id="SSF49899">
    <property type="entry name" value="Concanavalin A-like lectins/glucanases"/>
    <property type="match status" value="1"/>
</dbReference>
<organism evidence="2 3">
    <name type="scientific">Boletus edulis BED1</name>
    <dbReference type="NCBI Taxonomy" id="1328754"/>
    <lineage>
        <taxon>Eukaryota</taxon>
        <taxon>Fungi</taxon>
        <taxon>Dikarya</taxon>
        <taxon>Basidiomycota</taxon>
        <taxon>Agaricomycotina</taxon>
        <taxon>Agaricomycetes</taxon>
        <taxon>Agaricomycetidae</taxon>
        <taxon>Boletales</taxon>
        <taxon>Boletineae</taxon>
        <taxon>Boletaceae</taxon>
        <taxon>Boletoideae</taxon>
        <taxon>Boletus</taxon>
    </lineage>
</organism>
<proteinExistence type="predicted"/>
<reference evidence="2" key="1">
    <citation type="submission" date="2019-10" db="EMBL/GenBank/DDBJ databases">
        <authorList>
            <consortium name="DOE Joint Genome Institute"/>
            <person name="Kuo A."/>
            <person name="Miyauchi S."/>
            <person name="Kiss E."/>
            <person name="Drula E."/>
            <person name="Kohler A."/>
            <person name="Sanchez-Garcia M."/>
            <person name="Andreopoulos B."/>
            <person name="Barry K.W."/>
            <person name="Bonito G."/>
            <person name="Buee M."/>
            <person name="Carver A."/>
            <person name="Chen C."/>
            <person name="Cichocki N."/>
            <person name="Clum A."/>
            <person name="Culley D."/>
            <person name="Crous P.W."/>
            <person name="Fauchery L."/>
            <person name="Girlanda M."/>
            <person name="Hayes R."/>
            <person name="Keri Z."/>
            <person name="LaButti K."/>
            <person name="Lipzen A."/>
            <person name="Lombard V."/>
            <person name="Magnuson J."/>
            <person name="Maillard F."/>
            <person name="Morin E."/>
            <person name="Murat C."/>
            <person name="Nolan M."/>
            <person name="Ohm R."/>
            <person name="Pangilinan J."/>
            <person name="Pereira M."/>
            <person name="Perotto S."/>
            <person name="Peter M."/>
            <person name="Riley R."/>
            <person name="Sitrit Y."/>
            <person name="Stielow B."/>
            <person name="Szollosi G."/>
            <person name="Zifcakova L."/>
            <person name="Stursova M."/>
            <person name="Spatafora J.W."/>
            <person name="Tedersoo L."/>
            <person name="Vaario L.-M."/>
            <person name="Yamada A."/>
            <person name="Yan M."/>
            <person name="Wang P."/>
            <person name="Xu J."/>
            <person name="Bruns T."/>
            <person name="Baldrian P."/>
            <person name="Vilgalys R."/>
            <person name="Henrissat B."/>
            <person name="Grigoriev I.V."/>
            <person name="Hibbett D."/>
            <person name="Nagy L.G."/>
            <person name="Martin F.M."/>
        </authorList>
    </citation>
    <scope>NUCLEOTIDE SEQUENCE</scope>
    <source>
        <strain evidence="2">BED1</strain>
    </source>
</reference>
<gene>
    <name evidence="2" type="ORF">L210DRAFT_3502726</name>
</gene>
<dbReference type="Pfam" id="PF01828">
    <property type="entry name" value="Peptidase_A4"/>
    <property type="match status" value="1"/>
</dbReference>
<evidence type="ECO:0000256" key="1">
    <source>
        <dbReference type="SAM" id="SignalP"/>
    </source>
</evidence>
<dbReference type="CDD" id="cd13426">
    <property type="entry name" value="Peptidase_G1"/>
    <property type="match status" value="1"/>
</dbReference>
<dbReference type="Gene3D" id="2.60.120.700">
    <property type="entry name" value="Peptidase G1"/>
    <property type="match status" value="1"/>
</dbReference>
<keyword evidence="3" id="KW-1185">Reference proteome</keyword>
<dbReference type="PANTHER" id="PTHR37536:SF1">
    <property type="entry name" value="ASPERGILLOPEPSIN, PUTAITVE (AFU_ORTHOLOGUE AFUA_7G01200)"/>
    <property type="match status" value="1"/>
</dbReference>
<sequence>MRLNSALASSFLFVPIVLADYRPGEHQPRFSNSVNKNINDAWVDQVPWAGAVLPESNEACLFRTGGYTAAIGSFKVPSASGNLGIAIMVGIGGRGAQCSTTFAAGVNVLVTSNSNVVSYAGWATWGDRTVSANIGISSGDTIRASVYLHSATIGDVLLENLTNGETFWDYFITNEPAVCQRSAEWVVTPLANYPPNEKPIPKFGEVTFEDATAKFASEASVMPGPGANIINEIKFNNTLLTTATVYKSTVVIASTT</sequence>
<dbReference type="AlphaFoldDB" id="A0AAD4BZN3"/>
<accession>A0AAD4BZN3</accession>
<feature type="chain" id="PRO_5041994293" evidence="1">
    <location>
        <begin position="20"/>
        <end position="256"/>
    </location>
</feature>
<dbReference type="InterPro" id="IPR013320">
    <property type="entry name" value="ConA-like_dom_sf"/>
</dbReference>
<dbReference type="GO" id="GO:0006508">
    <property type="term" value="P:proteolysis"/>
    <property type="evidence" value="ECO:0007669"/>
    <property type="project" value="InterPro"/>
</dbReference>
<dbReference type="GO" id="GO:0070007">
    <property type="term" value="F:glutamic-type endopeptidase activity"/>
    <property type="evidence" value="ECO:0007669"/>
    <property type="project" value="InterPro"/>
</dbReference>
<dbReference type="EMBL" id="WHUW01000007">
    <property type="protein sequence ID" value="KAF8444096.1"/>
    <property type="molecule type" value="Genomic_DNA"/>
</dbReference>